<feature type="compositionally biased region" description="Basic and acidic residues" evidence="1">
    <location>
        <begin position="37"/>
        <end position="47"/>
    </location>
</feature>
<name>A0A8H7S447_9FUNG</name>
<feature type="region of interest" description="Disordered" evidence="1">
    <location>
        <begin position="19"/>
        <end position="108"/>
    </location>
</feature>
<keyword evidence="3" id="KW-1185">Reference proteome</keyword>
<protein>
    <submittedName>
        <fullName evidence="2">Uncharacterized protein</fullName>
    </submittedName>
</protein>
<accession>A0A8H7S447</accession>
<reference evidence="2 3" key="1">
    <citation type="submission" date="2020-12" db="EMBL/GenBank/DDBJ databases">
        <title>Metabolic potential, ecology and presence of endohyphal bacteria is reflected in genomic diversity of Mucoromycotina.</title>
        <authorList>
            <person name="Muszewska A."/>
            <person name="Okrasinska A."/>
            <person name="Steczkiewicz K."/>
            <person name="Drgas O."/>
            <person name="Orlowska M."/>
            <person name="Perlinska-Lenart U."/>
            <person name="Aleksandrzak-Piekarczyk T."/>
            <person name="Szatraj K."/>
            <person name="Zielenkiewicz U."/>
            <person name="Pilsyk S."/>
            <person name="Malc E."/>
            <person name="Mieczkowski P."/>
            <person name="Kruszewska J.S."/>
            <person name="Biernat P."/>
            <person name="Pawlowska J."/>
        </authorList>
    </citation>
    <scope>NUCLEOTIDE SEQUENCE [LARGE SCALE GENOMIC DNA]</scope>
    <source>
        <strain evidence="2 3">CBS 142.35</strain>
    </source>
</reference>
<comment type="caution">
    <text evidence="2">The sequence shown here is derived from an EMBL/GenBank/DDBJ whole genome shotgun (WGS) entry which is preliminary data.</text>
</comment>
<evidence type="ECO:0000313" key="2">
    <source>
        <dbReference type="EMBL" id="KAG2221206.1"/>
    </source>
</evidence>
<dbReference type="AlphaFoldDB" id="A0A8H7S447"/>
<organism evidence="2 3">
    <name type="scientific">Circinella minor</name>
    <dbReference type="NCBI Taxonomy" id="1195481"/>
    <lineage>
        <taxon>Eukaryota</taxon>
        <taxon>Fungi</taxon>
        <taxon>Fungi incertae sedis</taxon>
        <taxon>Mucoromycota</taxon>
        <taxon>Mucoromycotina</taxon>
        <taxon>Mucoromycetes</taxon>
        <taxon>Mucorales</taxon>
        <taxon>Lichtheimiaceae</taxon>
        <taxon>Circinella</taxon>
    </lineage>
</organism>
<proteinExistence type="predicted"/>
<dbReference type="OrthoDB" id="2289105at2759"/>
<evidence type="ECO:0000313" key="3">
    <source>
        <dbReference type="Proteomes" id="UP000646827"/>
    </source>
</evidence>
<dbReference type="Proteomes" id="UP000646827">
    <property type="component" value="Unassembled WGS sequence"/>
</dbReference>
<evidence type="ECO:0000256" key="1">
    <source>
        <dbReference type="SAM" id="MobiDB-lite"/>
    </source>
</evidence>
<dbReference type="EMBL" id="JAEPRB010000116">
    <property type="protein sequence ID" value="KAG2221206.1"/>
    <property type="molecule type" value="Genomic_DNA"/>
</dbReference>
<sequence>MVSTRVNFNKTIIPYIQKVKSKAESSKAKTPQQPSHQQDHSHPRNSQEIDDQQTTDSTVVVDRDTTIPSSLSTPSSSQADKKGKKRVSSQKDEIDYLFNPPKRPSTATTRSFSEFLVGQQHDGNAIHEKNHIVIIKDNRTHRINSPSNMLESPHRPKVEPATIEGISEYVVMAGSSIACSNQTVQEKYEQNKIDQKNNSSLEAFPCIKDFLKTVLSIPFEDFPRILWSTSINTDDEKSVMMMKIIQYTLHHSIYIDEITPTEETSHERTFFVHLIIPVFRALEKATGLKLGSESSNKNGQRLMDGLALTCGTPSKMESVLMEASSELLKCPTNSLLVESKNYQDASYEAFKNLEVNTVHTIKNEITLHQVSVLESFLWQSIQVRTYILVRGKICFGETWQSTQWLIPI</sequence>
<feature type="compositionally biased region" description="Low complexity" evidence="1">
    <location>
        <begin position="54"/>
        <end position="77"/>
    </location>
</feature>
<gene>
    <name evidence="2" type="ORF">INT45_000246</name>
</gene>